<comment type="caution">
    <text evidence="2">The sequence shown here is derived from an EMBL/GenBank/DDBJ whole genome shotgun (WGS) entry which is preliminary data.</text>
</comment>
<feature type="signal peptide" evidence="1">
    <location>
        <begin position="1"/>
        <end position="21"/>
    </location>
</feature>
<proteinExistence type="predicted"/>
<dbReference type="OrthoDB" id="2495772at2759"/>
<feature type="chain" id="PRO_5036137732" description="Secreted protein" evidence="1">
    <location>
        <begin position="22"/>
        <end position="158"/>
    </location>
</feature>
<keyword evidence="1" id="KW-0732">Signal</keyword>
<evidence type="ECO:0000313" key="3">
    <source>
        <dbReference type="EMBL" id="KAA1117016.1"/>
    </source>
</evidence>
<dbReference type="Proteomes" id="UP000324748">
    <property type="component" value="Unassembled WGS sequence"/>
</dbReference>
<reference evidence="4 5" key="1">
    <citation type="submission" date="2019-05" db="EMBL/GenBank/DDBJ databases">
        <title>Emergence of the Ug99 lineage of the wheat stem rust pathogen through somatic hybridization.</title>
        <authorList>
            <person name="Li F."/>
            <person name="Upadhyaya N.M."/>
            <person name="Sperschneider J."/>
            <person name="Matny O."/>
            <person name="Nguyen-Phuc H."/>
            <person name="Mago R."/>
            <person name="Raley C."/>
            <person name="Miller M.E."/>
            <person name="Silverstein K.A.T."/>
            <person name="Henningsen E."/>
            <person name="Hirsch C.D."/>
            <person name="Visser B."/>
            <person name="Pretorius Z.A."/>
            <person name="Steffenson B.J."/>
            <person name="Schwessinger B."/>
            <person name="Dodds P.N."/>
            <person name="Figueroa M."/>
        </authorList>
    </citation>
    <scope>NUCLEOTIDE SEQUENCE [LARGE SCALE GENOMIC DNA]</scope>
    <source>
        <strain evidence="2">21-0</strain>
        <strain evidence="3 5">Ug99</strain>
    </source>
</reference>
<gene>
    <name evidence="2" type="ORF">PGT21_026707</name>
    <name evidence="3" type="ORF">PGTUg99_034093</name>
</gene>
<evidence type="ECO:0000313" key="2">
    <source>
        <dbReference type="EMBL" id="KAA1098020.1"/>
    </source>
</evidence>
<evidence type="ECO:0000313" key="5">
    <source>
        <dbReference type="Proteomes" id="UP000325313"/>
    </source>
</evidence>
<protein>
    <recommendedName>
        <fullName evidence="6">Secreted protein</fullName>
    </recommendedName>
</protein>
<dbReference type="EMBL" id="VSWC01000066">
    <property type="protein sequence ID" value="KAA1098020.1"/>
    <property type="molecule type" value="Genomic_DNA"/>
</dbReference>
<evidence type="ECO:0000256" key="1">
    <source>
        <dbReference type="SAM" id="SignalP"/>
    </source>
</evidence>
<name>A0A5B0PBM7_PUCGR</name>
<evidence type="ECO:0008006" key="6">
    <source>
        <dbReference type="Google" id="ProtNLM"/>
    </source>
</evidence>
<sequence>MRSTISLTISILVALIGQAFSAATVTTDNDGPKQCMTYTGANTDTATCNDIPDMICTKGCRDSFVVAQGCLPNDGSAAPTDLPGTQVCTVGFGRDTAAAKACLTESKGFSCKGDTTGYTYCYGCAKTRITYKVPPSSETYPPSWLNQSLTHPALPPRQ</sequence>
<accession>A0A5B0PBM7</accession>
<keyword evidence="4" id="KW-1185">Reference proteome</keyword>
<evidence type="ECO:0000313" key="4">
    <source>
        <dbReference type="Proteomes" id="UP000324748"/>
    </source>
</evidence>
<dbReference type="Proteomes" id="UP000325313">
    <property type="component" value="Unassembled WGS sequence"/>
</dbReference>
<dbReference type="AlphaFoldDB" id="A0A5B0PBM7"/>
<organism evidence="2 4">
    <name type="scientific">Puccinia graminis f. sp. tritici</name>
    <dbReference type="NCBI Taxonomy" id="56615"/>
    <lineage>
        <taxon>Eukaryota</taxon>
        <taxon>Fungi</taxon>
        <taxon>Dikarya</taxon>
        <taxon>Basidiomycota</taxon>
        <taxon>Pucciniomycotina</taxon>
        <taxon>Pucciniomycetes</taxon>
        <taxon>Pucciniales</taxon>
        <taxon>Pucciniaceae</taxon>
        <taxon>Puccinia</taxon>
    </lineage>
</organism>
<dbReference type="EMBL" id="VDEP01000270">
    <property type="protein sequence ID" value="KAA1117016.1"/>
    <property type="molecule type" value="Genomic_DNA"/>
</dbReference>